<sequence>MQAERVAHEARQDDRAQVAAAIGRQGLLATRIGGLDVLGVVQIVVGVDLVEEQNARLGEVVGRLHDGVPQLSRGQRAVHPLAIGTLARARLLDVLAGFGHMDQLPVAIGLHGLHEAVGHADRHVEIVPAARRALGGDEVQHIRMINAQHAHLRAATCPSALYGGARLIEHVDVAAGARGHRGRALDQRAARADAREVVAHAAATAHGFRRLAQRLVDAREARIIHALDAIAHGLHKAVDQRGLDVCARRAHDAAGADGTCAQIVHEARLYRLAQLLALHRCQRARHAAIEFFHVLLIIFEVFLAQHVETDGLHGQGGNQIGSFAFHENVYSAELGLKKT</sequence>
<organism evidence="1">
    <name type="scientific">bioreactor metagenome</name>
    <dbReference type="NCBI Taxonomy" id="1076179"/>
    <lineage>
        <taxon>unclassified sequences</taxon>
        <taxon>metagenomes</taxon>
        <taxon>ecological metagenomes</taxon>
    </lineage>
</organism>
<evidence type="ECO:0000313" key="1">
    <source>
        <dbReference type="EMBL" id="MPM43016.1"/>
    </source>
</evidence>
<comment type="caution">
    <text evidence="1">The sequence shown here is derived from an EMBL/GenBank/DDBJ whole genome shotgun (WGS) entry which is preliminary data.</text>
</comment>
<dbReference type="EMBL" id="VSSQ01009943">
    <property type="protein sequence ID" value="MPM43016.1"/>
    <property type="molecule type" value="Genomic_DNA"/>
</dbReference>
<proteinExistence type="predicted"/>
<gene>
    <name evidence="1" type="ORF">SDC9_89688</name>
</gene>
<protein>
    <submittedName>
        <fullName evidence="1">Uncharacterized protein</fullName>
    </submittedName>
</protein>
<accession>A0A644ZQH7</accession>
<reference evidence="1" key="1">
    <citation type="submission" date="2019-08" db="EMBL/GenBank/DDBJ databases">
        <authorList>
            <person name="Kucharzyk K."/>
            <person name="Murdoch R.W."/>
            <person name="Higgins S."/>
            <person name="Loffler F."/>
        </authorList>
    </citation>
    <scope>NUCLEOTIDE SEQUENCE</scope>
</reference>
<dbReference type="AlphaFoldDB" id="A0A644ZQH7"/>
<name>A0A644ZQH7_9ZZZZ</name>